<dbReference type="Gene3D" id="3.10.10.10">
    <property type="entry name" value="HIV Type 1 Reverse Transcriptase, subunit A, domain 1"/>
    <property type="match status" value="1"/>
</dbReference>
<dbReference type="Proteomes" id="UP000053424">
    <property type="component" value="Unassembled WGS sequence"/>
</dbReference>
<name>A0A0C3CJS0_HEBCY</name>
<sequence length="218" mass="25402">MHEAFGYKKAADKVRPVATTLPEDYRIVRRVPSDPLANMPVLLTYPPEFTPGKRYSQERKDNMKINSDGFLWPEEEKLVHHIIKVHEMGFAWNEMEKGKFTNDYYDLVVFPTIEHIPWSLKNIPISPGIYDKVIKVLKDNINSGVYELLNSSYRSRWFCVLKKDGKSLRLVHDLHSMWWPYEIAVFPQWSNNMLSCLAAVDVTECSIYSLVMISANFL</sequence>
<dbReference type="HOGENOM" id="CLU_092523_0_0_1"/>
<reference evidence="2" key="2">
    <citation type="submission" date="2015-01" db="EMBL/GenBank/DDBJ databases">
        <title>Evolutionary Origins and Diversification of the Mycorrhizal Mutualists.</title>
        <authorList>
            <consortium name="DOE Joint Genome Institute"/>
            <consortium name="Mycorrhizal Genomics Consortium"/>
            <person name="Kohler A."/>
            <person name="Kuo A."/>
            <person name="Nagy L.G."/>
            <person name="Floudas D."/>
            <person name="Copeland A."/>
            <person name="Barry K.W."/>
            <person name="Cichocki N."/>
            <person name="Veneault-Fourrey C."/>
            <person name="LaButti K."/>
            <person name="Lindquist E.A."/>
            <person name="Lipzen A."/>
            <person name="Lundell T."/>
            <person name="Morin E."/>
            <person name="Murat C."/>
            <person name="Riley R."/>
            <person name="Ohm R."/>
            <person name="Sun H."/>
            <person name="Tunlid A."/>
            <person name="Henrissat B."/>
            <person name="Grigoriev I.V."/>
            <person name="Hibbett D.S."/>
            <person name="Martin F."/>
        </authorList>
    </citation>
    <scope>NUCLEOTIDE SEQUENCE [LARGE SCALE GENOMIC DNA]</scope>
    <source>
        <strain evidence="2">h7</strain>
    </source>
</reference>
<protein>
    <submittedName>
        <fullName evidence="1">Uncharacterized protein</fullName>
    </submittedName>
</protein>
<dbReference type="SUPFAM" id="SSF56672">
    <property type="entry name" value="DNA/RNA polymerases"/>
    <property type="match status" value="1"/>
</dbReference>
<reference evidence="1 2" key="1">
    <citation type="submission" date="2014-04" db="EMBL/GenBank/DDBJ databases">
        <authorList>
            <consortium name="DOE Joint Genome Institute"/>
            <person name="Kuo A."/>
            <person name="Gay G."/>
            <person name="Dore J."/>
            <person name="Kohler A."/>
            <person name="Nagy L.G."/>
            <person name="Floudas D."/>
            <person name="Copeland A."/>
            <person name="Barry K.W."/>
            <person name="Cichocki N."/>
            <person name="Veneault-Fourrey C."/>
            <person name="LaButti K."/>
            <person name="Lindquist E.A."/>
            <person name="Lipzen A."/>
            <person name="Lundell T."/>
            <person name="Morin E."/>
            <person name="Murat C."/>
            <person name="Sun H."/>
            <person name="Tunlid A."/>
            <person name="Henrissat B."/>
            <person name="Grigoriev I.V."/>
            <person name="Hibbett D.S."/>
            <person name="Martin F."/>
            <person name="Nordberg H.P."/>
            <person name="Cantor M.N."/>
            <person name="Hua S.X."/>
        </authorList>
    </citation>
    <scope>NUCLEOTIDE SEQUENCE [LARGE SCALE GENOMIC DNA]</scope>
    <source>
        <strain evidence="2">h7</strain>
    </source>
</reference>
<dbReference type="AlphaFoldDB" id="A0A0C3CJS0"/>
<gene>
    <name evidence="1" type="ORF">M413DRAFT_60879</name>
</gene>
<accession>A0A0C3CJS0</accession>
<keyword evidence="2" id="KW-1185">Reference proteome</keyword>
<evidence type="ECO:0000313" key="1">
    <source>
        <dbReference type="EMBL" id="KIM48970.1"/>
    </source>
</evidence>
<evidence type="ECO:0000313" key="2">
    <source>
        <dbReference type="Proteomes" id="UP000053424"/>
    </source>
</evidence>
<dbReference type="STRING" id="686832.A0A0C3CJS0"/>
<dbReference type="EMBL" id="KN831768">
    <property type="protein sequence ID" value="KIM48970.1"/>
    <property type="molecule type" value="Genomic_DNA"/>
</dbReference>
<dbReference type="InterPro" id="IPR043502">
    <property type="entry name" value="DNA/RNA_pol_sf"/>
</dbReference>
<dbReference type="OrthoDB" id="5599163at2759"/>
<proteinExistence type="predicted"/>
<organism evidence="1 2">
    <name type="scientific">Hebeloma cylindrosporum</name>
    <dbReference type="NCBI Taxonomy" id="76867"/>
    <lineage>
        <taxon>Eukaryota</taxon>
        <taxon>Fungi</taxon>
        <taxon>Dikarya</taxon>
        <taxon>Basidiomycota</taxon>
        <taxon>Agaricomycotina</taxon>
        <taxon>Agaricomycetes</taxon>
        <taxon>Agaricomycetidae</taxon>
        <taxon>Agaricales</taxon>
        <taxon>Agaricineae</taxon>
        <taxon>Hymenogastraceae</taxon>
        <taxon>Hebeloma</taxon>
    </lineage>
</organism>